<organism evidence="1 2">
    <name type="scientific">Streptomyces halstedii</name>
    <dbReference type="NCBI Taxonomy" id="1944"/>
    <lineage>
        <taxon>Bacteria</taxon>
        <taxon>Bacillati</taxon>
        <taxon>Actinomycetota</taxon>
        <taxon>Actinomycetes</taxon>
        <taxon>Kitasatosporales</taxon>
        <taxon>Streptomycetaceae</taxon>
        <taxon>Streptomyces</taxon>
    </lineage>
</organism>
<comment type="caution">
    <text evidence="1">The sequence shown here is derived from an EMBL/GenBank/DDBJ whole genome shotgun (WGS) entry which is preliminary data.</text>
</comment>
<dbReference type="AlphaFoldDB" id="A0A6N9UBF9"/>
<protein>
    <submittedName>
        <fullName evidence="1">Uncharacterized protein</fullName>
    </submittedName>
</protein>
<name>A0A6N9UBF9_STRHA</name>
<dbReference type="RefSeq" id="WP_164348759.1">
    <property type="nucleotide sequence ID" value="NZ_JAAGLQ010000613.1"/>
</dbReference>
<sequence length="352" mass="39058">MNKETAPRRFGPDFVAEQLGRYGKRPPENRMLSYDLAVLEEYEPWRIWLDEQLDLLPGATAAVFAANLWRDQNFWPDIIELAVGDALRRKGLTVEFERSWGNLTPDWTVLGEDGVPVALVEVLTHSPPKGTSARMKAWHALVERLKQIPVPVVLAVAGDPSRPLDVPDARTAKKIAHDLRGALFSPLHRSEFHSQGYTFLLQADPWTRQPMRPPGMRTILIPPSNMAGVISAQPVAAGIQKKLSKYRALAEEAGVPLIVAVGADKFTGLQVQHFDDLLRGAPTLSVQFNCGDSFIHKPVDIDPSNPPRWTMPPDLAGVLWVNNEFPFTTTWRPNPAAATPALSRWLSPTAGR</sequence>
<accession>A0A6N9UBF9</accession>
<evidence type="ECO:0000313" key="1">
    <source>
        <dbReference type="EMBL" id="NEA19376.1"/>
    </source>
</evidence>
<dbReference type="EMBL" id="JAAGLQ010000613">
    <property type="protein sequence ID" value="NEA19376.1"/>
    <property type="molecule type" value="Genomic_DNA"/>
</dbReference>
<proteinExistence type="predicted"/>
<dbReference type="Proteomes" id="UP000471293">
    <property type="component" value="Unassembled WGS sequence"/>
</dbReference>
<gene>
    <name evidence="1" type="ORF">G3I29_28645</name>
</gene>
<evidence type="ECO:0000313" key="2">
    <source>
        <dbReference type="Proteomes" id="UP000471293"/>
    </source>
</evidence>
<reference evidence="1 2" key="1">
    <citation type="submission" date="2020-01" db="EMBL/GenBank/DDBJ databases">
        <title>Insect and environment-associated Actinomycetes.</title>
        <authorList>
            <person name="Currrie C."/>
            <person name="Chevrette M."/>
            <person name="Carlson C."/>
            <person name="Stubbendieck R."/>
            <person name="Wendt-Pienkowski E."/>
        </authorList>
    </citation>
    <scope>NUCLEOTIDE SEQUENCE [LARGE SCALE GENOMIC DNA]</scope>
    <source>
        <strain evidence="1 2">SID11342</strain>
    </source>
</reference>